<feature type="domain" description="Abortive infection phage resistance protein N-terminal" evidence="2">
    <location>
        <begin position="31"/>
        <end position="185"/>
    </location>
</feature>
<evidence type="ECO:0000259" key="2">
    <source>
        <dbReference type="Pfam" id="PF22879"/>
    </source>
</evidence>
<dbReference type="Pfam" id="PF10592">
    <property type="entry name" value="AIPR"/>
    <property type="match status" value="1"/>
</dbReference>
<evidence type="ECO:0000313" key="4">
    <source>
        <dbReference type="Proteomes" id="UP001160550"/>
    </source>
</evidence>
<proteinExistence type="predicted"/>
<accession>A0ABT6MRA8</accession>
<dbReference type="RefSeq" id="WP_280942347.1">
    <property type="nucleotide sequence ID" value="NZ_JARYGX010000018.1"/>
</dbReference>
<evidence type="ECO:0000259" key="1">
    <source>
        <dbReference type="Pfam" id="PF10592"/>
    </source>
</evidence>
<feature type="domain" description="Abortive phage infection protein C-terminal" evidence="1">
    <location>
        <begin position="245"/>
        <end position="557"/>
    </location>
</feature>
<comment type="caution">
    <text evidence="3">The sequence shown here is derived from an EMBL/GenBank/DDBJ whole genome shotgun (WGS) entry which is preliminary data.</text>
</comment>
<dbReference type="EMBL" id="JARYGX010000018">
    <property type="protein sequence ID" value="MDH7453134.1"/>
    <property type="molecule type" value="Genomic_DNA"/>
</dbReference>
<dbReference type="Pfam" id="PF22879">
    <property type="entry name" value="AIPR_N"/>
    <property type="match status" value="1"/>
</dbReference>
<keyword evidence="4" id="KW-1185">Reference proteome</keyword>
<gene>
    <name evidence="3" type="ORF">QF205_08630</name>
</gene>
<dbReference type="InterPro" id="IPR055101">
    <property type="entry name" value="AIPR_N"/>
</dbReference>
<reference evidence="3" key="2">
    <citation type="submission" date="2023-04" db="EMBL/GenBank/DDBJ databases">
        <authorList>
            <person name="Sun J.-Q."/>
        </authorList>
    </citation>
    <scope>NUCLEOTIDE SEQUENCE</scope>
    <source>
        <strain evidence="3">CC-YY355</strain>
    </source>
</reference>
<name>A0ABT6MRA8_9GAMM</name>
<dbReference type="Proteomes" id="UP001160550">
    <property type="component" value="Unassembled WGS sequence"/>
</dbReference>
<organism evidence="3 4">
    <name type="scientific">Luteimonas composti</name>
    <dbReference type="NCBI Taxonomy" id="398257"/>
    <lineage>
        <taxon>Bacteria</taxon>
        <taxon>Pseudomonadati</taxon>
        <taxon>Pseudomonadota</taxon>
        <taxon>Gammaproteobacteria</taxon>
        <taxon>Lysobacterales</taxon>
        <taxon>Lysobacteraceae</taxon>
        <taxon>Luteimonas</taxon>
    </lineage>
</organism>
<dbReference type="InterPro" id="IPR018891">
    <property type="entry name" value="AIPR_C"/>
</dbReference>
<evidence type="ECO:0000313" key="3">
    <source>
        <dbReference type="EMBL" id="MDH7453134.1"/>
    </source>
</evidence>
<sequence length="682" mass="77032">MDEEVVRYREALLGEIRADAVAGGDYLSARFIDRACQVLESGEEFIEYHLCRAHGQNRRGGHIQIDAYSYSPSDGVLNFIVCEFSGAEDPAPMMTDEVKRLIQGGYRFLEGSVHDSIADQWDDSHPAHALSRETFSLASSDEMTKACIYLISDRPISTSLGRIPEVSLGAMEVQVQIWDIARLARVEASIGGREEIVIDFLSEYEEGIPALPADLDSDSRYDSFMCVMPGRILADLYDRFGGRILEQNVRAFLGDNRKVNKGIRETLRKEPEMFFAFNNGLTVTVSSLITDIHEMGHTEIIKVKGLQIVNGGQTTASLYWARKAGLDLSKVRVQMKLSRLPEEGFEDAVRNIARYANAQNAVSASDLFAGHAYFKRLEGISRETLAPPGKPGDAPSYWYFERTTGSYKVELRRKSGLAAKTWQMLNPKKQVLTKTDVARYDTTFEGAPHQVSSGAQKNIAAFGKIIEKAWNIDPSDFDSAYYQRLVGRAILTRAVDAAIPAQKWYPGSILRPLTTYTLSLMSSRMRAEGLQPNYEAIWRAQRAPEPFMQEAMRIAERVLPLLQEIPEEQVRNRLITEWVKREACWERVEDSAVQLSAEFRASLVPEKQMVRRREDWRSKSALLWKSGAWKRLHEWNKSAEVLTGGEAELVGWAAITSEFRPRGLRLTKLKEAWERAVEHGFV</sequence>
<protein>
    <submittedName>
        <fullName evidence="3">AIPR family protein</fullName>
    </submittedName>
</protein>
<reference evidence="3" key="1">
    <citation type="journal article" date="2007" name="Int. J. Syst. Evol. Microbiol.">
        <title>Luteimonas composti sp. nov., a moderately thermophilic bacterium isolated from food waste.</title>
        <authorList>
            <person name="Young C.C."/>
            <person name="Kampfer P."/>
            <person name="Chen W.M."/>
            <person name="Yen W.S."/>
            <person name="Arun A.B."/>
            <person name="Lai W.A."/>
            <person name="Shen F.T."/>
            <person name="Rekha P.D."/>
            <person name="Lin K.Y."/>
            <person name="Chou J.H."/>
        </authorList>
    </citation>
    <scope>NUCLEOTIDE SEQUENCE</scope>
    <source>
        <strain evidence="3">CC-YY355</strain>
    </source>
</reference>